<dbReference type="PROSITE" id="PS50054">
    <property type="entry name" value="TYR_PHOSPHATASE_DUAL"/>
    <property type="match status" value="1"/>
</dbReference>
<comment type="caution">
    <text evidence="7">The sequence shown here is derived from an EMBL/GenBank/DDBJ whole genome shotgun (WGS) entry which is preliminary data.</text>
</comment>
<feature type="domain" description="Tyrosine specific protein phosphatases" evidence="6">
    <location>
        <begin position="147"/>
        <end position="205"/>
    </location>
</feature>
<reference evidence="7 8" key="1">
    <citation type="journal article" date="2023" name="Sci. Data">
        <title>Genome assembly of the Korean intertidal mud-creeper Batillaria attramentaria.</title>
        <authorList>
            <person name="Patra A.K."/>
            <person name="Ho P.T."/>
            <person name="Jun S."/>
            <person name="Lee S.J."/>
            <person name="Kim Y."/>
            <person name="Won Y.J."/>
        </authorList>
    </citation>
    <scope>NUCLEOTIDE SEQUENCE [LARGE SCALE GENOMIC DNA]</scope>
    <source>
        <strain evidence="7">Wonlab-2016</strain>
    </source>
</reference>
<evidence type="ECO:0000256" key="3">
    <source>
        <dbReference type="ARBA" id="ARBA00022801"/>
    </source>
</evidence>
<dbReference type="InterPro" id="IPR020422">
    <property type="entry name" value="TYR_PHOSPHATASE_DUAL_dom"/>
</dbReference>
<organism evidence="7 8">
    <name type="scientific">Batillaria attramentaria</name>
    <dbReference type="NCBI Taxonomy" id="370345"/>
    <lineage>
        <taxon>Eukaryota</taxon>
        <taxon>Metazoa</taxon>
        <taxon>Spiralia</taxon>
        <taxon>Lophotrochozoa</taxon>
        <taxon>Mollusca</taxon>
        <taxon>Gastropoda</taxon>
        <taxon>Caenogastropoda</taxon>
        <taxon>Sorbeoconcha</taxon>
        <taxon>Cerithioidea</taxon>
        <taxon>Batillariidae</taxon>
        <taxon>Batillaria</taxon>
    </lineage>
</organism>
<dbReference type="InterPro" id="IPR029021">
    <property type="entry name" value="Prot-tyrosine_phosphatase-like"/>
</dbReference>
<name>A0ABD0LAK5_9CAEN</name>
<dbReference type="SMART" id="SM00195">
    <property type="entry name" value="DSPc"/>
    <property type="match status" value="1"/>
</dbReference>
<proteinExistence type="inferred from homology"/>
<dbReference type="PRINTS" id="PR01764">
    <property type="entry name" value="MAPKPHPHTASE"/>
</dbReference>
<sequence length="344" mass="37565">MTLFDRNAARGQNDLPLSCEHIQALYRPVLTNFLHYATPTNALQNRISGYEAFSEDCPLLCATHEFTPRAAHYVRTESRTNARDDQPVEILSHLLLGNMVPSSCRERLQSLGVTAVVNVSTTCANHFEADLRYLNIPVNDSASADLTVWFATANEFIDSVQREGGRVLVHCHAGRSRSVTICLAYLMRTYGWTLDAAYEHVRARRDVIDPNLNFMRQLQDYRRRLDAPSAPVTEMAVAPTEMAVSLSSPEMDASAYASSASSPAIAPPSPSAGQVFQFPSSAAMTNVGGADALQGGTTAKETKIVPEVTPPTSATEIQCYFTFSTTGFTFPRSAFAMTPLTLPS</sequence>
<evidence type="ECO:0000256" key="2">
    <source>
        <dbReference type="ARBA" id="ARBA00013064"/>
    </source>
</evidence>
<keyword evidence="3" id="KW-0378">Hydrolase</keyword>
<evidence type="ECO:0000259" key="5">
    <source>
        <dbReference type="PROSITE" id="PS50054"/>
    </source>
</evidence>
<gene>
    <name evidence="7" type="ORF">BaRGS_00012423</name>
</gene>
<accession>A0ABD0LAK5</accession>
<dbReference type="Pfam" id="PF00782">
    <property type="entry name" value="DSPc"/>
    <property type="match status" value="1"/>
</dbReference>
<evidence type="ECO:0000256" key="1">
    <source>
        <dbReference type="ARBA" id="ARBA00008601"/>
    </source>
</evidence>
<comment type="similarity">
    <text evidence="1">Belongs to the protein-tyrosine phosphatase family. Non-receptor class dual specificity subfamily.</text>
</comment>
<feature type="domain" description="Tyrosine-protein phosphatase" evidence="5">
    <location>
        <begin position="86"/>
        <end position="227"/>
    </location>
</feature>
<evidence type="ECO:0000256" key="4">
    <source>
        <dbReference type="ARBA" id="ARBA00022912"/>
    </source>
</evidence>
<dbReference type="InterPro" id="IPR000387">
    <property type="entry name" value="Tyr_Pase_dom"/>
</dbReference>
<keyword evidence="4" id="KW-0904">Protein phosphatase</keyword>
<evidence type="ECO:0000313" key="7">
    <source>
        <dbReference type="EMBL" id="KAK7496258.1"/>
    </source>
</evidence>
<evidence type="ECO:0000259" key="6">
    <source>
        <dbReference type="PROSITE" id="PS50056"/>
    </source>
</evidence>
<protein>
    <recommendedName>
        <fullName evidence="2">protein-tyrosine-phosphatase</fullName>
        <ecNumber evidence="2">3.1.3.48</ecNumber>
    </recommendedName>
</protein>
<dbReference type="Proteomes" id="UP001519460">
    <property type="component" value="Unassembled WGS sequence"/>
</dbReference>
<dbReference type="GO" id="GO:0004725">
    <property type="term" value="F:protein tyrosine phosphatase activity"/>
    <property type="evidence" value="ECO:0007669"/>
    <property type="project" value="UniProtKB-EC"/>
</dbReference>
<dbReference type="PROSITE" id="PS50056">
    <property type="entry name" value="TYR_PHOSPHATASE_2"/>
    <property type="match status" value="1"/>
</dbReference>
<dbReference type="PANTHER" id="PTHR10159">
    <property type="entry name" value="DUAL SPECIFICITY PROTEIN PHOSPHATASE"/>
    <property type="match status" value="1"/>
</dbReference>
<dbReference type="InterPro" id="IPR008343">
    <property type="entry name" value="MKP"/>
</dbReference>
<dbReference type="SUPFAM" id="SSF52799">
    <property type="entry name" value="(Phosphotyrosine protein) phosphatases II"/>
    <property type="match status" value="1"/>
</dbReference>
<dbReference type="PANTHER" id="PTHR10159:SF530">
    <property type="entry name" value="DUAL SPECIFICITY PROTEIN PHOSPHATASE DDB_G0271350-RELATED"/>
    <property type="match status" value="1"/>
</dbReference>
<dbReference type="InterPro" id="IPR000340">
    <property type="entry name" value="Dual-sp_phosphatase_cat-dom"/>
</dbReference>
<dbReference type="EMBL" id="JACVVK020000068">
    <property type="protein sequence ID" value="KAK7496258.1"/>
    <property type="molecule type" value="Genomic_DNA"/>
</dbReference>
<evidence type="ECO:0000313" key="8">
    <source>
        <dbReference type="Proteomes" id="UP001519460"/>
    </source>
</evidence>
<dbReference type="AlphaFoldDB" id="A0ABD0LAK5"/>
<keyword evidence="8" id="KW-1185">Reference proteome</keyword>
<dbReference type="EC" id="3.1.3.48" evidence="2"/>
<dbReference type="Gene3D" id="3.90.190.10">
    <property type="entry name" value="Protein tyrosine phosphatase superfamily"/>
    <property type="match status" value="1"/>
</dbReference>